<evidence type="ECO:0000259" key="1">
    <source>
        <dbReference type="Pfam" id="PF01656"/>
    </source>
</evidence>
<dbReference type="EMBL" id="WLYX01000001">
    <property type="protein sequence ID" value="MTD33609.1"/>
    <property type="molecule type" value="Genomic_DNA"/>
</dbReference>
<dbReference type="PANTHER" id="PTHR13696:SF96">
    <property type="entry name" value="COBQ_COBB_MIND_PARA NUCLEOTIDE BINDING DOMAIN-CONTAINING PROTEIN"/>
    <property type="match status" value="1"/>
</dbReference>
<feature type="domain" description="CobQ/CobB/MinD/ParA nucleotide binding" evidence="1">
    <location>
        <begin position="4"/>
        <end position="134"/>
    </location>
</feature>
<dbReference type="InterPro" id="IPR002586">
    <property type="entry name" value="CobQ/CobB/MinD/ParA_Nub-bd_dom"/>
</dbReference>
<organism evidence="2 3">
    <name type="scientific">Paludibacterium denitrificans</name>
    <dbReference type="NCBI Taxonomy" id="2675226"/>
    <lineage>
        <taxon>Bacteria</taxon>
        <taxon>Pseudomonadati</taxon>
        <taxon>Pseudomonadota</taxon>
        <taxon>Betaproteobacteria</taxon>
        <taxon>Neisseriales</taxon>
        <taxon>Chromobacteriaceae</taxon>
        <taxon>Paludibacterium</taxon>
    </lineage>
</organism>
<comment type="caution">
    <text evidence="2">The sequence shown here is derived from an EMBL/GenBank/DDBJ whole genome shotgun (WGS) entry which is preliminary data.</text>
</comment>
<dbReference type="AlphaFoldDB" id="A0A844GD74"/>
<dbReference type="InterPro" id="IPR027417">
    <property type="entry name" value="P-loop_NTPase"/>
</dbReference>
<dbReference type="PANTHER" id="PTHR13696">
    <property type="entry name" value="P-LOOP CONTAINING NUCLEOSIDE TRIPHOSPHATE HYDROLASE"/>
    <property type="match status" value="1"/>
</dbReference>
<reference evidence="2 3" key="1">
    <citation type="submission" date="2019-11" db="EMBL/GenBank/DDBJ databases">
        <title>Draft genome sequence of Paludibacterium sp. dN18-1.</title>
        <authorList>
            <person name="Im W.-T."/>
        </authorList>
    </citation>
    <scope>NUCLEOTIDE SEQUENCE [LARGE SCALE GENOMIC DNA]</scope>
    <source>
        <strain evidence="3">dN 18-1</strain>
    </source>
</reference>
<gene>
    <name evidence="2" type="ORF">GKE73_12855</name>
</gene>
<sequence length="209" mass="21909">MSIIAVLNTKGGVGKTTIALNLAVGRALQGCNVLAVDGDRQGSLLTALTNRSDREPIVAVAHYVDGQALRQQVQRAVALYDDIVIDAGGRDNTALRAALLLADKVIIPFLPRSFDVWALDDMNALLSEARAIKEVEAWALLTMADARGNDNAAASEAVPDGVQRMPVTVGRRKAFADAAGAGLSVLELPGNRDAKAAAELQALLAAVFN</sequence>
<keyword evidence="3" id="KW-1185">Reference proteome</keyword>
<evidence type="ECO:0000313" key="2">
    <source>
        <dbReference type="EMBL" id="MTD33609.1"/>
    </source>
</evidence>
<dbReference type="Proteomes" id="UP000446658">
    <property type="component" value="Unassembled WGS sequence"/>
</dbReference>
<dbReference type="PIRSF" id="PIRSF009320">
    <property type="entry name" value="Nuc_binding_HP_1000"/>
    <property type="match status" value="1"/>
</dbReference>
<dbReference type="Gene3D" id="3.40.50.300">
    <property type="entry name" value="P-loop containing nucleotide triphosphate hydrolases"/>
    <property type="match status" value="1"/>
</dbReference>
<dbReference type="CDD" id="cd02042">
    <property type="entry name" value="ParAB_family"/>
    <property type="match status" value="1"/>
</dbReference>
<dbReference type="Pfam" id="PF01656">
    <property type="entry name" value="CbiA"/>
    <property type="match status" value="1"/>
</dbReference>
<dbReference type="RefSeq" id="WP_230370658.1">
    <property type="nucleotide sequence ID" value="NZ_WLYX01000001.1"/>
</dbReference>
<proteinExistence type="predicted"/>
<evidence type="ECO:0000313" key="3">
    <source>
        <dbReference type="Proteomes" id="UP000446658"/>
    </source>
</evidence>
<dbReference type="InterPro" id="IPR050678">
    <property type="entry name" value="DNA_Partitioning_ATPase"/>
</dbReference>
<name>A0A844GD74_9NEIS</name>
<dbReference type="SUPFAM" id="SSF52540">
    <property type="entry name" value="P-loop containing nucleoside triphosphate hydrolases"/>
    <property type="match status" value="1"/>
</dbReference>
<protein>
    <submittedName>
        <fullName evidence="2">AAA family ATPase</fullName>
    </submittedName>
</protein>
<accession>A0A844GD74</accession>